<gene>
    <name evidence="1" type="ORF">K435DRAFT_799449</name>
</gene>
<protein>
    <submittedName>
        <fullName evidence="1">Uncharacterized protein</fullName>
    </submittedName>
</protein>
<proteinExistence type="predicted"/>
<organism evidence="1 2">
    <name type="scientific">Dendrothele bispora (strain CBS 962.96)</name>
    <dbReference type="NCBI Taxonomy" id="1314807"/>
    <lineage>
        <taxon>Eukaryota</taxon>
        <taxon>Fungi</taxon>
        <taxon>Dikarya</taxon>
        <taxon>Basidiomycota</taxon>
        <taxon>Agaricomycotina</taxon>
        <taxon>Agaricomycetes</taxon>
        <taxon>Agaricomycetidae</taxon>
        <taxon>Agaricales</taxon>
        <taxon>Agaricales incertae sedis</taxon>
        <taxon>Dendrothele</taxon>
    </lineage>
</organism>
<dbReference type="Proteomes" id="UP000297245">
    <property type="component" value="Unassembled WGS sequence"/>
</dbReference>
<reference evidence="1 2" key="1">
    <citation type="journal article" date="2019" name="Nat. Ecol. Evol.">
        <title>Megaphylogeny resolves global patterns of mushroom evolution.</title>
        <authorList>
            <person name="Varga T."/>
            <person name="Krizsan K."/>
            <person name="Foldi C."/>
            <person name="Dima B."/>
            <person name="Sanchez-Garcia M."/>
            <person name="Sanchez-Ramirez S."/>
            <person name="Szollosi G.J."/>
            <person name="Szarkandi J.G."/>
            <person name="Papp V."/>
            <person name="Albert L."/>
            <person name="Andreopoulos W."/>
            <person name="Angelini C."/>
            <person name="Antonin V."/>
            <person name="Barry K.W."/>
            <person name="Bougher N.L."/>
            <person name="Buchanan P."/>
            <person name="Buyck B."/>
            <person name="Bense V."/>
            <person name="Catcheside P."/>
            <person name="Chovatia M."/>
            <person name="Cooper J."/>
            <person name="Damon W."/>
            <person name="Desjardin D."/>
            <person name="Finy P."/>
            <person name="Geml J."/>
            <person name="Haridas S."/>
            <person name="Hughes K."/>
            <person name="Justo A."/>
            <person name="Karasinski D."/>
            <person name="Kautmanova I."/>
            <person name="Kiss B."/>
            <person name="Kocsube S."/>
            <person name="Kotiranta H."/>
            <person name="LaButti K.M."/>
            <person name="Lechner B.E."/>
            <person name="Liimatainen K."/>
            <person name="Lipzen A."/>
            <person name="Lukacs Z."/>
            <person name="Mihaltcheva S."/>
            <person name="Morgado L.N."/>
            <person name="Niskanen T."/>
            <person name="Noordeloos M.E."/>
            <person name="Ohm R.A."/>
            <person name="Ortiz-Santana B."/>
            <person name="Ovrebo C."/>
            <person name="Racz N."/>
            <person name="Riley R."/>
            <person name="Savchenko A."/>
            <person name="Shiryaev A."/>
            <person name="Soop K."/>
            <person name="Spirin V."/>
            <person name="Szebenyi C."/>
            <person name="Tomsovsky M."/>
            <person name="Tulloss R.E."/>
            <person name="Uehling J."/>
            <person name="Grigoriev I.V."/>
            <person name="Vagvolgyi C."/>
            <person name="Papp T."/>
            <person name="Martin F.M."/>
            <person name="Miettinen O."/>
            <person name="Hibbett D.S."/>
            <person name="Nagy L.G."/>
        </authorList>
    </citation>
    <scope>NUCLEOTIDE SEQUENCE [LARGE SCALE GENOMIC DNA]</scope>
    <source>
        <strain evidence="1 2">CBS 962.96</strain>
    </source>
</reference>
<evidence type="ECO:0000313" key="2">
    <source>
        <dbReference type="Proteomes" id="UP000297245"/>
    </source>
</evidence>
<name>A0A4S8LX63_DENBC</name>
<sequence>MITRLENLGNLTGNPILGDVKTPLQLSITLDTILYGEAAQTGKLRIWQISLVLGFKSQKCSSYFEDSSYYYAPKLDEQSISTHFLDKSNVPESARVLFGALYREEYRCWDLQRTWVQIMTRVIVQLHCLKPTLMEVALSTKPKIFLQVTRADARLQFPRLRSFPVLAKIALALEEYHLDITYRTTGRVVRLSLIG</sequence>
<dbReference type="AlphaFoldDB" id="A0A4S8LX63"/>
<accession>A0A4S8LX63</accession>
<dbReference type="EMBL" id="ML179240">
    <property type="protein sequence ID" value="THU93773.1"/>
    <property type="molecule type" value="Genomic_DNA"/>
</dbReference>
<evidence type="ECO:0000313" key="1">
    <source>
        <dbReference type="EMBL" id="THU93773.1"/>
    </source>
</evidence>
<keyword evidence="2" id="KW-1185">Reference proteome</keyword>